<evidence type="ECO:0000313" key="8">
    <source>
        <dbReference type="Proteomes" id="UP000000441"/>
    </source>
</evidence>
<evidence type="ECO:0000259" key="5">
    <source>
        <dbReference type="Pfam" id="PF01526"/>
    </source>
</evidence>
<gene>
    <name evidence="7" type="ordered locus">BCQ_PI156</name>
</gene>
<evidence type="ECO:0000256" key="1">
    <source>
        <dbReference type="ARBA" id="ARBA00009402"/>
    </source>
</evidence>
<reference evidence="7 8" key="1">
    <citation type="journal article" date="2009" name="J. Bacteriol.">
        <title>Complete genome sequence of the extremophilic Bacillus cereus strain Q1 with industrial applications.</title>
        <authorList>
            <person name="Xiong Z."/>
            <person name="Jiang Y."/>
            <person name="Qi D."/>
            <person name="Lu H."/>
            <person name="Yang F."/>
            <person name="Yang J."/>
            <person name="Chen L."/>
            <person name="Sun L."/>
            <person name="Xu X."/>
            <person name="Xue Y."/>
            <person name="Zhu Y."/>
            <person name="Jin Q."/>
        </authorList>
    </citation>
    <scope>NUCLEOTIDE SEQUENCE [LARGE SCALE GENOMIC DNA]</scope>
    <source>
        <strain evidence="7 8">Q1</strain>
        <plasmid evidence="7 8">pBc239</plasmid>
    </source>
</reference>
<feature type="domain" description="Tn3 transposase DDE" evidence="5">
    <location>
        <begin position="580"/>
        <end position="967"/>
    </location>
</feature>
<keyword evidence="3" id="KW-0238">DNA-binding</keyword>
<dbReference type="NCBIfam" id="NF033527">
    <property type="entry name" value="transpos_Tn3"/>
    <property type="match status" value="1"/>
</dbReference>
<comment type="similarity">
    <text evidence="1">Belongs to the transposase 7 family.</text>
</comment>
<evidence type="ECO:0000256" key="4">
    <source>
        <dbReference type="ARBA" id="ARBA00023172"/>
    </source>
</evidence>
<dbReference type="GO" id="GO:0006313">
    <property type="term" value="P:DNA transposition"/>
    <property type="evidence" value="ECO:0007669"/>
    <property type="project" value="InterPro"/>
</dbReference>
<dbReference type="EMBL" id="CP000228">
    <property type="protein sequence ID" value="ACM15890.1"/>
    <property type="molecule type" value="Genomic_DNA"/>
</dbReference>
<accession>B9J695</accession>
<dbReference type="InterPro" id="IPR002513">
    <property type="entry name" value="Tn3_Tnp_DDE_dom"/>
</dbReference>
<dbReference type="InterPro" id="IPR047653">
    <property type="entry name" value="Tn3-like_transpos"/>
</dbReference>
<name>B9J695_BACCQ</name>
<protein>
    <submittedName>
        <fullName evidence="7">Tn4652, transposase</fullName>
    </submittedName>
</protein>
<feature type="domain" description="DUF4158" evidence="6">
    <location>
        <begin position="4"/>
        <end position="164"/>
    </location>
</feature>
<dbReference type="KEGG" id="bcq:BCQ_PI156"/>
<dbReference type="InterPro" id="IPR025296">
    <property type="entry name" value="DUF4158"/>
</dbReference>
<geneLocation type="plasmid" evidence="7 8">
    <name>pBc239</name>
</geneLocation>
<dbReference type="GO" id="GO:0004803">
    <property type="term" value="F:transposase activity"/>
    <property type="evidence" value="ECO:0007669"/>
    <property type="project" value="InterPro"/>
</dbReference>
<keyword evidence="7" id="KW-0614">Plasmid</keyword>
<evidence type="ECO:0000256" key="3">
    <source>
        <dbReference type="ARBA" id="ARBA00023125"/>
    </source>
</evidence>
<dbReference type="Pfam" id="PF01526">
    <property type="entry name" value="DDE_Tnp_Tn3"/>
    <property type="match status" value="1"/>
</dbReference>
<keyword evidence="4" id="KW-0233">DNA recombination</keyword>
<dbReference type="AlphaFoldDB" id="B9J695"/>
<evidence type="ECO:0000313" key="7">
    <source>
        <dbReference type="EMBL" id="ACM15890.1"/>
    </source>
</evidence>
<evidence type="ECO:0000259" key="6">
    <source>
        <dbReference type="Pfam" id="PF13700"/>
    </source>
</evidence>
<dbReference type="Proteomes" id="UP000000441">
    <property type="component" value="Plasmid pBc239"/>
</dbReference>
<dbReference type="Pfam" id="PF13700">
    <property type="entry name" value="DUF4158"/>
    <property type="match status" value="1"/>
</dbReference>
<dbReference type="GO" id="GO:0003677">
    <property type="term" value="F:DNA binding"/>
    <property type="evidence" value="ECO:0007669"/>
    <property type="project" value="UniProtKB-KW"/>
</dbReference>
<proteinExistence type="inferred from homology"/>
<dbReference type="HOGENOM" id="CLU_009098_1_1_9"/>
<keyword evidence="2" id="KW-0815">Transposition</keyword>
<sequence length="984" mass="114584">MRVTSVERTAYPRFKQNLTKKELAAIYTITHEENIFAHRVARGESSVFICLAMLKSFQRLGYFPRPKDIPPMVLQHIRSCLNISNEIELKFNPKVMYRHQKEIRQYLQVYAFGKDALHVATKAIYNASHVMDHPPDLINVAIEELIKERYELPAFSTLDRLTRRVRTLVNDQLCHTVMNRLSKQEKHKLDELLYIAQETKHSGFNYFKELPKSPSISHMKELQNKLDFITSFISNIEELLKEIPNSKIKHFASEALALDASEIKDFHMAKRYMLLLSVIYRSQIVTRDNLIEMFLKRIARIHKKGKEELTLLREQQRSISENLISILSEVLHTTHMYDDTNMIGSKITELFEEKGGVDSLQQHCLAISAYNGNNYLPLLEKFYNSHRKTLFRLISLLKLDSTTQDDSLIKALQFLLLNENRRVEQLPTNLDLSFASEQWRQTLRVGKDSNLLYRKRLEICIFSYLSSELKTGDVSVQGSEKYADYRRQLLPWDECEPLVKEYCLELNFPSSPTHFVKQLKHKLTSVANTVDLNYPNNGQVIITEDGEPILKRLARRDVSTSSKLLEKEIIQRLPERTVLDILCNVEHWTHWTRHFGPLSGSDPKLENSTERYIVTTFGYGCNLGPTQTSKHIRNTMTAHMLSFVNRRHIHIPKLNAALQDVLNQYNTFSLPKLWGTGKVASADGTKHDMYIENLVSEYHIRYGGYGGLAYHHVADNYIALFSHFIPCGVWEAVYIIDGLLKNKSDIQPDTLHADTQGQSTPVFALSYLLGIKLMPRIRNWKDLKFFRPDKHTHYKHIDPLFKDVIDWGLIETHWKDLFQVVVSIKMGKILPSTLLRKLSSNSKKNRLYQAFRELGRVIRTIFLLQYISDMKLREQITASTNKVEAYNGFSKWLFFGGDGIITENDPIEQEKRIKYNDLITNSVIFQNVVDITMILWQLKKEGYRFSRQDLERLSPYITRHIKRFGDYVIDLQKIPQPIEETIPL</sequence>
<evidence type="ECO:0000256" key="2">
    <source>
        <dbReference type="ARBA" id="ARBA00022578"/>
    </source>
</evidence>
<organism evidence="7 8">
    <name type="scientific">Bacillus cereus (strain Q1)</name>
    <dbReference type="NCBI Taxonomy" id="361100"/>
    <lineage>
        <taxon>Bacteria</taxon>
        <taxon>Bacillati</taxon>
        <taxon>Bacillota</taxon>
        <taxon>Bacilli</taxon>
        <taxon>Bacillales</taxon>
        <taxon>Bacillaceae</taxon>
        <taxon>Bacillus</taxon>
        <taxon>Bacillus cereus group</taxon>
    </lineage>
</organism>